<accession>A0A6N9YJP1</accession>
<dbReference type="AlphaFoldDB" id="A0A6N9YJP1"/>
<evidence type="ECO:0000313" key="1">
    <source>
        <dbReference type="EMBL" id="NED95099.1"/>
    </source>
</evidence>
<proteinExistence type="predicted"/>
<dbReference type="Gene3D" id="2.60.120.620">
    <property type="entry name" value="q2cbj1_9rhob like domain"/>
    <property type="match status" value="1"/>
</dbReference>
<keyword evidence="2" id="KW-1185">Reference proteome</keyword>
<dbReference type="EMBL" id="JAAGOB010000003">
    <property type="protein sequence ID" value="NED95099.1"/>
    <property type="molecule type" value="Genomic_DNA"/>
</dbReference>
<sequence length="313" mass="35562">MYTNNTVYIDSVDADHIRRERLYAGQLFIYTATEATQALRDFAAEMLEDAFAPYDPVTAQFDMSVERFVEIFGPLKPKFIHHPETKRLMRDVLSNLGCDLDETYLDVPRLRGVTSDAYLTAGVGYAHPLHRDTWWSAPLAQLNWWMPIYPFESESSMAFHPRYWAEGVENHSEEFNYYNWNAVGRAQAASQIHKDERKQPHPPEDIERDPQIRFVVPPGGLVVFSGQQMHSTVPNTSGRSRFSIDFRTVNIADLRVGKAAPNADSYPEGTSLRDFRRMSDESAMPEDVVAKYDSGEVPEDAVLVFTPDGSSKA</sequence>
<protein>
    <recommendedName>
        <fullName evidence="3">Phytanoyl-CoA dioxygenase family protein</fullName>
    </recommendedName>
</protein>
<reference evidence="1 2" key="1">
    <citation type="submission" date="2020-02" db="EMBL/GenBank/DDBJ databases">
        <authorList>
            <person name="Li X.-J."/>
            <person name="Feng X.-M."/>
        </authorList>
    </citation>
    <scope>NUCLEOTIDE SEQUENCE [LARGE SCALE GENOMIC DNA]</scope>
    <source>
        <strain evidence="1 2">CGMCC 4.7225</strain>
    </source>
</reference>
<name>A0A6N9YJP1_9ACTN</name>
<dbReference type="GO" id="GO:0016706">
    <property type="term" value="F:2-oxoglutarate-dependent dioxygenase activity"/>
    <property type="evidence" value="ECO:0007669"/>
    <property type="project" value="UniProtKB-ARBA"/>
</dbReference>
<evidence type="ECO:0008006" key="3">
    <source>
        <dbReference type="Google" id="ProtNLM"/>
    </source>
</evidence>
<dbReference type="SUPFAM" id="SSF51197">
    <property type="entry name" value="Clavaminate synthase-like"/>
    <property type="match status" value="1"/>
</dbReference>
<comment type="caution">
    <text evidence="1">The sequence shown here is derived from an EMBL/GenBank/DDBJ whole genome shotgun (WGS) entry which is preliminary data.</text>
</comment>
<dbReference type="Proteomes" id="UP000469185">
    <property type="component" value="Unassembled WGS sequence"/>
</dbReference>
<dbReference type="InterPro" id="IPR008775">
    <property type="entry name" value="Phytyl_CoA_dOase-like"/>
</dbReference>
<dbReference type="Pfam" id="PF05721">
    <property type="entry name" value="PhyH"/>
    <property type="match status" value="1"/>
</dbReference>
<organism evidence="1 2">
    <name type="scientific">Phytoactinopolyspora alkaliphila</name>
    <dbReference type="NCBI Taxonomy" id="1783498"/>
    <lineage>
        <taxon>Bacteria</taxon>
        <taxon>Bacillati</taxon>
        <taxon>Actinomycetota</taxon>
        <taxon>Actinomycetes</taxon>
        <taxon>Jiangellales</taxon>
        <taxon>Jiangellaceae</taxon>
        <taxon>Phytoactinopolyspora</taxon>
    </lineage>
</organism>
<evidence type="ECO:0000313" key="2">
    <source>
        <dbReference type="Proteomes" id="UP000469185"/>
    </source>
</evidence>
<gene>
    <name evidence="1" type="ORF">G1H11_07205</name>
</gene>
<dbReference type="RefSeq" id="WP_163817494.1">
    <property type="nucleotide sequence ID" value="NZ_JAAGOB010000003.1"/>
</dbReference>